<gene>
    <name evidence="1" type="ORF">POM88_030574</name>
</gene>
<keyword evidence="2" id="KW-1185">Reference proteome</keyword>
<protein>
    <submittedName>
        <fullName evidence="1">Uncharacterized protein</fullName>
    </submittedName>
</protein>
<proteinExistence type="predicted"/>
<sequence length="156" mass="17256">MHFSVSLFSDTSIASASSLSRRSQDLTQVATREAVRPATNGIVSSNSITSDPNSQIQVQQVPAQVFMQPQQQQQYLHPGTHYLQQTATGQVQAPSCYPVSAPPAQPQYHQVDQQYSMYVMPVQQTQQYNMTIQPNVPDQTMTLTNALRHTVSSSDS</sequence>
<evidence type="ECO:0000313" key="1">
    <source>
        <dbReference type="EMBL" id="KAK1374381.1"/>
    </source>
</evidence>
<reference evidence="1" key="2">
    <citation type="submission" date="2023-05" db="EMBL/GenBank/DDBJ databases">
        <authorList>
            <person name="Schelkunov M.I."/>
        </authorList>
    </citation>
    <scope>NUCLEOTIDE SEQUENCE</scope>
    <source>
        <strain evidence="1">Hsosn_3</strain>
        <tissue evidence="1">Leaf</tissue>
    </source>
</reference>
<dbReference type="AlphaFoldDB" id="A0AAD8HX77"/>
<reference evidence="1" key="1">
    <citation type="submission" date="2023-02" db="EMBL/GenBank/DDBJ databases">
        <title>Genome of toxic invasive species Heracleum sosnowskyi carries increased number of genes despite the absence of recent whole-genome duplications.</title>
        <authorList>
            <person name="Schelkunov M."/>
            <person name="Shtratnikova V."/>
            <person name="Makarenko M."/>
            <person name="Klepikova A."/>
            <person name="Omelchenko D."/>
            <person name="Novikova G."/>
            <person name="Obukhova E."/>
            <person name="Bogdanov V."/>
            <person name="Penin A."/>
            <person name="Logacheva M."/>
        </authorList>
    </citation>
    <scope>NUCLEOTIDE SEQUENCE</scope>
    <source>
        <strain evidence="1">Hsosn_3</strain>
        <tissue evidence="1">Leaf</tissue>
    </source>
</reference>
<comment type="caution">
    <text evidence="1">The sequence shown here is derived from an EMBL/GenBank/DDBJ whole genome shotgun (WGS) entry which is preliminary data.</text>
</comment>
<accession>A0AAD8HX77</accession>
<evidence type="ECO:0000313" key="2">
    <source>
        <dbReference type="Proteomes" id="UP001237642"/>
    </source>
</evidence>
<dbReference type="Proteomes" id="UP001237642">
    <property type="component" value="Unassembled WGS sequence"/>
</dbReference>
<dbReference type="EMBL" id="JAUIZM010000007">
    <property type="protein sequence ID" value="KAK1374381.1"/>
    <property type="molecule type" value="Genomic_DNA"/>
</dbReference>
<organism evidence="1 2">
    <name type="scientific">Heracleum sosnowskyi</name>
    <dbReference type="NCBI Taxonomy" id="360622"/>
    <lineage>
        <taxon>Eukaryota</taxon>
        <taxon>Viridiplantae</taxon>
        <taxon>Streptophyta</taxon>
        <taxon>Embryophyta</taxon>
        <taxon>Tracheophyta</taxon>
        <taxon>Spermatophyta</taxon>
        <taxon>Magnoliopsida</taxon>
        <taxon>eudicotyledons</taxon>
        <taxon>Gunneridae</taxon>
        <taxon>Pentapetalae</taxon>
        <taxon>asterids</taxon>
        <taxon>campanulids</taxon>
        <taxon>Apiales</taxon>
        <taxon>Apiaceae</taxon>
        <taxon>Apioideae</taxon>
        <taxon>apioid superclade</taxon>
        <taxon>Tordylieae</taxon>
        <taxon>Tordyliinae</taxon>
        <taxon>Heracleum</taxon>
    </lineage>
</organism>
<name>A0AAD8HX77_9APIA</name>